<organism evidence="1 2">
    <name type="scientific">Rhodococcus ruber</name>
    <dbReference type="NCBI Taxonomy" id="1830"/>
    <lineage>
        <taxon>Bacteria</taxon>
        <taxon>Bacillati</taxon>
        <taxon>Actinomycetota</taxon>
        <taxon>Actinomycetes</taxon>
        <taxon>Mycobacteriales</taxon>
        <taxon>Nocardiaceae</taxon>
        <taxon>Rhodococcus</taxon>
    </lineage>
</organism>
<evidence type="ECO:0000313" key="2">
    <source>
        <dbReference type="Proteomes" id="UP000042997"/>
    </source>
</evidence>
<name>A0A098BLU6_9NOCA</name>
<sequence>MGETLWPVDTDSVSVPGYRCPACGADAVAVAEVMSFADGSRRDIGVVGFCARGCGWGGRLG</sequence>
<evidence type="ECO:0000313" key="1">
    <source>
        <dbReference type="EMBL" id="CDZ89694.1"/>
    </source>
</evidence>
<protein>
    <submittedName>
        <fullName evidence="1">Uncharacterized protein</fullName>
    </submittedName>
</protein>
<dbReference type="AlphaFoldDB" id="A0A098BLU6"/>
<accession>A0A098BLU6</accession>
<dbReference type="Proteomes" id="UP000042997">
    <property type="component" value="Unassembled WGS sequence"/>
</dbReference>
<reference evidence="1 2" key="1">
    <citation type="journal article" date="2014" name="Genome Announc.">
        <title>Draft Genome Sequence of Propane- and Butane-Oxidizing Actinobacterium Rhodococcus ruber IEGM 231.</title>
        <authorList>
            <person name="Ivshina I.B."/>
            <person name="Kuyukina M.S."/>
            <person name="Krivoruchko A.V."/>
            <person name="Barbe V."/>
            <person name="Fischer C."/>
        </authorList>
    </citation>
    <scope>NUCLEOTIDE SEQUENCE [LARGE SCALE GENOMIC DNA]</scope>
</reference>
<gene>
    <name evidence="1" type="ORF">RHRU231_540041</name>
</gene>
<proteinExistence type="predicted"/>
<dbReference type="EMBL" id="CCSD01000066">
    <property type="protein sequence ID" value="CDZ89694.1"/>
    <property type="molecule type" value="Genomic_DNA"/>
</dbReference>